<evidence type="ECO:0000313" key="2">
    <source>
        <dbReference type="Proteomes" id="UP001209803"/>
    </source>
</evidence>
<protein>
    <submittedName>
        <fullName evidence="1">Uncharacterized protein</fullName>
    </submittedName>
</protein>
<evidence type="ECO:0000313" key="1">
    <source>
        <dbReference type="EMBL" id="WFE89163.1"/>
    </source>
</evidence>
<reference evidence="1 2" key="1">
    <citation type="submission" date="2023-03" db="EMBL/GenBank/DDBJ databases">
        <title>Roseibium porphyridii sp. nov. and Roseibium rhodosorbium sp. nov. isolated from marine algae, Porphyridium cruentum and Rhodosorus marinus, respectively.</title>
        <authorList>
            <person name="Lee M.W."/>
            <person name="Choi B.J."/>
            <person name="Lee J.K."/>
            <person name="Choi D.G."/>
            <person name="Baek J.H."/>
            <person name="Bayburt H."/>
            <person name="Kim J.M."/>
            <person name="Han D.M."/>
            <person name="Kim K.H."/>
            <person name="Jeon C.O."/>
        </authorList>
    </citation>
    <scope>NUCLEOTIDE SEQUENCE [LARGE SCALE GENOMIC DNA]</scope>
    <source>
        <strain evidence="1 2">KMA01</strain>
    </source>
</reference>
<organism evidence="1 2">
    <name type="scientific">Roseibium porphyridii</name>
    <dbReference type="NCBI Taxonomy" id="2866279"/>
    <lineage>
        <taxon>Bacteria</taxon>
        <taxon>Pseudomonadati</taxon>
        <taxon>Pseudomonadota</taxon>
        <taxon>Alphaproteobacteria</taxon>
        <taxon>Hyphomicrobiales</taxon>
        <taxon>Stappiaceae</taxon>
        <taxon>Roseibium</taxon>
    </lineage>
</organism>
<dbReference type="EMBL" id="CP120863">
    <property type="protein sequence ID" value="WFE89163.1"/>
    <property type="molecule type" value="Genomic_DNA"/>
</dbReference>
<sequence length="254" mass="28513">MFWDKIEPVITAPLQDAIDNSYVVFGRYRLTGTIVYCDCPSCMTPEVAAKLSSLPLKDIGVDLLSEYTNSAHGYNRDQIETEFKYFLPKYFDLIGHCQPPSYLDLEVCLTRLKGYRDVWPETEKEAVDAFFDAFLEACLQQGRLLEWPVGLRLEFDIGSVLAMIVLAGGDLNKALEIIDRNTGALVAVHLASLRMELGSKDGTVYYDNAFLEDHPDAAKRIGSWLQRDCVTERILAAPDALGRPEYDDILCNGL</sequence>
<accession>A0ABY8F918</accession>
<dbReference type="RefSeq" id="WP_152503460.1">
    <property type="nucleotide sequence ID" value="NZ_CP120863.1"/>
</dbReference>
<gene>
    <name evidence="1" type="ORF">K1718_23880</name>
</gene>
<name>A0ABY8F918_9HYPH</name>
<dbReference type="Proteomes" id="UP001209803">
    <property type="component" value="Chromosome"/>
</dbReference>
<keyword evidence="2" id="KW-1185">Reference proteome</keyword>
<proteinExistence type="predicted"/>